<feature type="DNA-binding region" description="H-T-H motif" evidence="4">
    <location>
        <begin position="87"/>
        <end position="106"/>
    </location>
</feature>
<comment type="caution">
    <text evidence="6">The sequence shown here is derived from an EMBL/GenBank/DDBJ whole genome shotgun (WGS) entry which is preliminary data.</text>
</comment>
<dbReference type="InterPro" id="IPR009057">
    <property type="entry name" value="Homeodomain-like_sf"/>
</dbReference>
<dbReference type="GO" id="GO:0000976">
    <property type="term" value="F:transcription cis-regulatory region binding"/>
    <property type="evidence" value="ECO:0007669"/>
    <property type="project" value="TreeGrafter"/>
</dbReference>
<evidence type="ECO:0000313" key="6">
    <source>
        <dbReference type="EMBL" id="TFI01278.1"/>
    </source>
</evidence>
<gene>
    <name evidence="6" type="ORF">E4P33_06865</name>
</gene>
<dbReference type="InterPro" id="IPR001647">
    <property type="entry name" value="HTH_TetR"/>
</dbReference>
<proteinExistence type="predicted"/>
<evidence type="ECO:0000256" key="2">
    <source>
        <dbReference type="ARBA" id="ARBA00023125"/>
    </source>
</evidence>
<dbReference type="PANTHER" id="PTHR30055:SF234">
    <property type="entry name" value="HTH-TYPE TRANSCRIPTIONAL REGULATOR BETI"/>
    <property type="match status" value="1"/>
</dbReference>
<dbReference type="SUPFAM" id="SSF48498">
    <property type="entry name" value="Tetracyclin repressor-like, C-terminal domain"/>
    <property type="match status" value="1"/>
</dbReference>
<dbReference type="Proteomes" id="UP000298017">
    <property type="component" value="Unassembled WGS sequence"/>
</dbReference>
<evidence type="ECO:0000256" key="4">
    <source>
        <dbReference type="PROSITE-ProRule" id="PRU00335"/>
    </source>
</evidence>
<accession>A0AAX2SAW1</accession>
<dbReference type="InterPro" id="IPR036271">
    <property type="entry name" value="Tet_transcr_reg_TetR-rel_C_sf"/>
</dbReference>
<evidence type="ECO:0000256" key="3">
    <source>
        <dbReference type="ARBA" id="ARBA00023163"/>
    </source>
</evidence>
<sequence>MGAQAHPPQPAGALRHLSGAVGAAREPAVRRRGPEAVSAFRHRAPDPGLTSSIAIVARPRKFDETTRRALIQDAAEQILSGGVDSVSLRPLAAKHGCSTTAIYTMFGSRDALIAEVRREALADYLRAQRGALTTGRPLEDLCALARESRRWVLANPELYKVILGRGRPWLGTPTVGDAERLEFAEASTRLMYRLIRAGIDEGALHSVPVTDIGASVRAGIHGWIAIEMHHPGATDGEDADAAYDRHIHALLRAWQVTTPLTLSCRTTERTP</sequence>
<protein>
    <submittedName>
        <fullName evidence="6">TetR/AcrR family transcriptional regulator</fullName>
    </submittedName>
</protein>
<dbReference type="GO" id="GO:0003700">
    <property type="term" value="F:DNA-binding transcription factor activity"/>
    <property type="evidence" value="ECO:0007669"/>
    <property type="project" value="TreeGrafter"/>
</dbReference>
<dbReference type="InterPro" id="IPR025996">
    <property type="entry name" value="MT1864/Rv1816-like_C"/>
</dbReference>
<evidence type="ECO:0000313" key="7">
    <source>
        <dbReference type="Proteomes" id="UP000298017"/>
    </source>
</evidence>
<dbReference type="AlphaFoldDB" id="A0AAX2SAW1"/>
<dbReference type="Pfam" id="PF00440">
    <property type="entry name" value="TetR_N"/>
    <property type="match status" value="1"/>
</dbReference>
<dbReference type="Pfam" id="PF13305">
    <property type="entry name" value="TetR_C_33"/>
    <property type="match status" value="1"/>
</dbReference>
<keyword evidence="3" id="KW-0804">Transcription</keyword>
<evidence type="ECO:0000259" key="5">
    <source>
        <dbReference type="PROSITE" id="PS50977"/>
    </source>
</evidence>
<dbReference type="InterPro" id="IPR050109">
    <property type="entry name" value="HTH-type_TetR-like_transc_reg"/>
</dbReference>
<dbReference type="SUPFAM" id="SSF46689">
    <property type="entry name" value="Homeodomain-like"/>
    <property type="match status" value="1"/>
</dbReference>
<keyword evidence="2 4" id="KW-0238">DNA-binding</keyword>
<dbReference type="Gene3D" id="1.10.357.10">
    <property type="entry name" value="Tetracycline Repressor, domain 2"/>
    <property type="match status" value="1"/>
</dbReference>
<keyword evidence="7" id="KW-1185">Reference proteome</keyword>
<name>A0AAX2SAW1_KOCRH</name>
<dbReference type="PROSITE" id="PS50977">
    <property type="entry name" value="HTH_TETR_2"/>
    <property type="match status" value="1"/>
</dbReference>
<organism evidence="6 7">
    <name type="scientific">Kocuria rhizophila</name>
    <dbReference type="NCBI Taxonomy" id="72000"/>
    <lineage>
        <taxon>Bacteria</taxon>
        <taxon>Bacillati</taxon>
        <taxon>Actinomycetota</taxon>
        <taxon>Actinomycetes</taxon>
        <taxon>Micrococcales</taxon>
        <taxon>Micrococcaceae</taxon>
        <taxon>Kocuria</taxon>
    </lineage>
</organism>
<feature type="domain" description="HTH tetR-type" evidence="5">
    <location>
        <begin position="64"/>
        <end position="124"/>
    </location>
</feature>
<reference evidence="6 7" key="1">
    <citation type="submission" date="2019-03" db="EMBL/GenBank/DDBJ databases">
        <title>Genome Sequencing and Assembly of Various Microbes Isolated from Alder Root Nodule.</title>
        <authorList>
            <person name="Swanson E."/>
            <person name="Sevigny J.L."/>
            <person name="Pesce C."/>
            <person name="Davis I."/>
            <person name="Kleiner V."/>
            <person name="Tisa L."/>
        </authorList>
    </citation>
    <scope>NUCLEOTIDE SEQUENCE [LARGE SCALE GENOMIC DNA]</scope>
    <source>
        <strain evidence="6 7">4R-31</strain>
    </source>
</reference>
<dbReference type="EMBL" id="SPNK01000006">
    <property type="protein sequence ID" value="TFI01278.1"/>
    <property type="molecule type" value="Genomic_DNA"/>
</dbReference>
<dbReference type="PANTHER" id="PTHR30055">
    <property type="entry name" value="HTH-TYPE TRANSCRIPTIONAL REGULATOR RUTR"/>
    <property type="match status" value="1"/>
</dbReference>
<evidence type="ECO:0000256" key="1">
    <source>
        <dbReference type="ARBA" id="ARBA00023015"/>
    </source>
</evidence>
<keyword evidence="1" id="KW-0805">Transcription regulation</keyword>